<dbReference type="Pfam" id="PF01980">
    <property type="entry name" value="TrmO_N"/>
    <property type="match status" value="1"/>
</dbReference>
<dbReference type="PANTHER" id="PTHR12818">
    <property type="entry name" value="TRNA (ADENINE(37)-N6)-METHYLTRANSFERASE"/>
    <property type="match status" value="1"/>
</dbReference>
<feature type="domain" description="TsaA-like" evidence="3">
    <location>
        <begin position="26"/>
        <end position="159"/>
    </location>
</feature>
<name>A0A387HQ03_9ACTN</name>
<proteinExistence type="inferred from homology"/>
<dbReference type="GO" id="GO:0032259">
    <property type="term" value="P:methylation"/>
    <property type="evidence" value="ECO:0007669"/>
    <property type="project" value="UniProtKB-KW"/>
</dbReference>
<dbReference type="GO" id="GO:0008168">
    <property type="term" value="F:methyltransferase activity"/>
    <property type="evidence" value="ECO:0007669"/>
    <property type="project" value="UniProtKB-KW"/>
</dbReference>
<keyword evidence="5" id="KW-1185">Reference proteome</keyword>
<dbReference type="PROSITE" id="PS51668">
    <property type="entry name" value="TSAA_2"/>
    <property type="match status" value="1"/>
</dbReference>
<evidence type="ECO:0000313" key="4">
    <source>
        <dbReference type="EMBL" id="AYG84673.1"/>
    </source>
</evidence>
<accession>A0A387HQ03</accession>
<dbReference type="EC" id="2.1.1.-" evidence="4"/>
<evidence type="ECO:0000256" key="1">
    <source>
        <dbReference type="ARBA" id="ARBA00022691"/>
    </source>
</evidence>
<dbReference type="EMBL" id="CP032698">
    <property type="protein sequence ID" value="AYG84673.1"/>
    <property type="molecule type" value="Genomic_DNA"/>
</dbReference>
<comment type="similarity">
    <text evidence="2">Belongs to the tRNA methyltransferase O family.</text>
</comment>
<dbReference type="PANTHER" id="PTHR12818:SF0">
    <property type="entry name" value="TRNA (ADENINE(37)-N6)-METHYLTRANSFERASE"/>
    <property type="match status" value="1"/>
</dbReference>
<organism evidence="4 5">
    <name type="scientific">Streptomyces hundungensis</name>
    <dbReference type="NCBI Taxonomy" id="1077946"/>
    <lineage>
        <taxon>Bacteria</taxon>
        <taxon>Bacillati</taxon>
        <taxon>Actinomycetota</taxon>
        <taxon>Actinomycetes</taxon>
        <taxon>Kitasatosporales</taxon>
        <taxon>Streptomycetaceae</taxon>
        <taxon>Streptomyces</taxon>
    </lineage>
</organism>
<dbReference type="InterPro" id="IPR023370">
    <property type="entry name" value="TrmO-like_N"/>
</dbReference>
<evidence type="ECO:0000256" key="2">
    <source>
        <dbReference type="ARBA" id="ARBA00033753"/>
    </source>
</evidence>
<dbReference type="KEGG" id="shun:DWB77_06887"/>
<dbReference type="Proteomes" id="UP000271554">
    <property type="component" value="Chromosome"/>
</dbReference>
<evidence type="ECO:0000259" key="3">
    <source>
        <dbReference type="PROSITE" id="PS51668"/>
    </source>
</evidence>
<keyword evidence="4" id="KW-0808">Transferase</keyword>
<protein>
    <submittedName>
        <fullName evidence="4">tRNA (Adenine(37)-N6)-methyltransferase</fullName>
        <ecNumber evidence="4">2.1.1.-</ecNumber>
    </submittedName>
</protein>
<evidence type="ECO:0000313" key="5">
    <source>
        <dbReference type="Proteomes" id="UP000271554"/>
    </source>
</evidence>
<dbReference type="Gene3D" id="2.40.30.70">
    <property type="entry name" value="YaeB-like"/>
    <property type="match status" value="1"/>
</dbReference>
<dbReference type="InterPro" id="IPR040372">
    <property type="entry name" value="YaeB-like"/>
</dbReference>
<dbReference type="AlphaFoldDB" id="A0A387HQ03"/>
<keyword evidence="4" id="KW-0489">Methyltransferase</keyword>
<reference evidence="4 5" key="1">
    <citation type="submission" date="2018-10" db="EMBL/GenBank/DDBJ databases">
        <title>Relationship between Morphology and Antimicrobial Activity in Streptomyces.</title>
        <authorList>
            <person name="Kang H.J."/>
            <person name="Kim S.B."/>
        </authorList>
    </citation>
    <scope>NUCLEOTIDE SEQUENCE [LARGE SCALE GENOMIC DNA]</scope>
    <source>
        <strain evidence="4 5">BH38</strain>
    </source>
</reference>
<dbReference type="SUPFAM" id="SSF118196">
    <property type="entry name" value="YaeB-like"/>
    <property type="match status" value="1"/>
</dbReference>
<keyword evidence="1" id="KW-0949">S-adenosyl-L-methionine</keyword>
<sequence>MSDSGVGVGTGDGDGIAAVRESDVVCRPVGRVIGGRAEVVDDHWDRETAVIRLDAEQFGPEALFGLADFSHLEVVFHFDRVAPEKIESGARRPRGNPDWPLVGIFAQRGKNRPNRLGVSRCRILSVEGLDVRVAGLDAVDGTPVLDIKPYLAEFGPRGETVQPGWSVELMRAYYE</sequence>
<gene>
    <name evidence="4" type="primary">trmO</name>
    <name evidence="4" type="ORF">DWB77_06887</name>
</gene>
<dbReference type="InterPro" id="IPR036413">
    <property type="entry name" value="YaeB-like_sf"/>
</dbReference>
<dbReference type="RefSeq" id="WP_120726218.1">
    <property type="nucleotide sequence ID" value="NZ_CP032698.1"/>
</dbReference>
<dbReference type="InterPro" id="IPR036414">
    <property type="entry name" value="YaeB_N_sf"/>
</dbReference>
<dbReference type="OrthoDB" id="9804309at2"/>
<dbReference type="CDD" id="cd09281">
    <property type="entry name" value="UPF0066"/>
    <property type="match status" value="1"/>
</dbReference>